<keyword evidence="3" id="KW-1185">Reference proteome</keyword>
<evidence type="ECO:0000313" key="3">
    <source>
        <dbReference type="Proteomes" id="UP001066276"/>
    </source>
</evidence>
<dbReference type="Proteomes" id="UP001066276">
    <property type="component" value="Chromosome 4_2"/>
</dbReference>
<sequence length="95" mass="10503">MWGLTGETEKDQRQRRASGPGVWAEAARSVRHGRRCSFRCNLHWSASKGAGLLPEGKLFWNQGAATSVSTEDKLCMTPVRYRPRGPQAAFNEPGS</sequence>
<accession>A0AAV7SST1</accession>
<dbReference type="EMBL" id="JANPWB010000008">
    <property type="protein sequence ID" value="KAJ1167150.1"/>
    <property type="molecule type" value="Genomic_DNA"/>
</dbReference>
<protein>
    <submittedName>
        <fullName evidence="2">Uncharacterized protein</fullName>
    </submittedName>
</protein>
<organism evidence="2 3">
    <name type="scientific">Pleurodeles waltl</name>
    <name type="common">Iberian ribbed newt</name>
    <dbReference type="NCBI Taxonomy" id="8319"/>
    <lineage>
        <taxon>Eukaryota</taxon>
        <taxon>Metazoa</taxon>
        <taxon>Chordata</taxon>
        <taxon>Craniata</taxon>
        <taxon>Vertebrata</taxon>
        <taxon>Euteleostomi</taxon>
        <taxon>Amphibia</taxon>
        <taxon>Batrachia</taxon>
        <taxon>Caudata</taxon>
        <taxon>Salamandroidea</taxon>
        <taxon>Salamandridae</taxon>
        <taxon>Pleurodelinae</taxon>
        <taxon>Pleurodeles</taxon>
    </lineage>
</organism>
<evidence type="ECO:0000256" key="1">
    <source>
        <dbReference type="SAM" id="MobiDB-lite"/>
    </source>
</evidence>
<proteinExistence type="predicted"/>
<comment type="caution">
    <text evidence="2">The sequence shown here is derived from an EMBL/GenBank/DDBJ whole genome shotgun (WGS) entry which is preliminary data.</text>
</comment>
<evidence type="ECO:0000313" key="2">
    <source>
        <dbReference type="EMBL" id="KAJ1167150.1"/>
    </source>
</evidence>
<feature type="region of interest" description="Disordered" evidence="1">
    <location>
        <begin position="1"/>
        <end position="20"/>
    </location>
</feature>
<dbReference type="AlphaFoldDB" id="A0AAV7SST1"/>
<name>A0AAV7SST1_PLEWA</name>
<reference evidence="2" key="1">
    <citation type="journal article" date="2022" name="bioRxiv">
        <title>Sequencing and chromosome-scale assembly of the giantPleurodeles waltlgenome.</title>
        <authorList>
            <person name="Brown T."/>
            <person name="Elewa A."/>
            <person name="Iarovenko S."/>
            <person name="Subramanian E."/>
            <person name="Araus A.J."/>
            <person name="Petzold A."/>
            <person name="Susuki M."/>
            <person name="Suzuki K.-i.T."/>
            <person name="Hayashi T."/>
            <person name="Toyoda A."/>
            <person name="Oliveira C."/>
            <person name="Osipova E."/>
            <person name="Leigh N.D."/>
            <person name="Simon A."/>
            <person name="Yun M.H."/>
        </authorList>
    </citation>
    <scope>NUCLEOTIDE SEQUENCE</scope>
    <source>
        <strain evidence="2">20211129_DDA</strain>
        <tissue evidence="2">Liver</tissue>
    </source>
</reference>
<gene>
    <name evidence="2" type="ORF">NDU88_007543</name>
</gene>